<organism evidence="3 4">
    <name type="scientific">Discostella pseudostelligera</name>
    <dbReference type="NCBI Taxonomy" id="259834"/>
    <lineage>
        <taxon>Eukaryota</taxon>
        <taxon>Sar</taxon>
        <taxon>Stramenopiles</taxon>
        <taxon>Ochrophyta</taxon>
        <taxon>Bacillariophyta</taxon>
        <taxon>Coscinodiscophyceae</taxon>
        <taxon>Thalassiosirophycidae</taxon>
        <taxon>Stephanodiscales</taxon>
        <taxon>Stephanodiscaceae</taxon>
        <taxon>Discostella</taxon>
    </lineage>
</organism>
<name>A0ABD3M5P4_9STRA</name>
<keyword evidence="2" id="KW-0472">Membrane</keyword>
<keyword evidence="2" id="KW-1133">Transmembrane helix</keyword>
<evidence type="ECO:0000313" key="4">
    <source>
        <dbReference type="Proteomes" id="UP001530293"/>
    </source>
</evidence>
<feature type="transmembrane region" description="Helical" evidence="2">
    <location>
        <begin position="126"/>
        <end position="147"/>
    </location>
</feature>
<gene>
    <name evidence="3" type="ORF">ACHAWU_000889</name>
</gene>
<protein>
    <submittedName>
        <fullName evidence="3">Uncharacterized protein</fullName>
    </submittedName>
</protein>
<dbReference type="AlphaFoldDB" id="A0ABD3M5P4"/>
<dbReference type="EMBL" id="JALLBG020000264">
    <property type="protein sequence ID" value="KAL3757492.1"/>
    <property type="molecule type" value="Genomic_DNA"/>
</dbReference>
<dbReference type="Proteomes" id="UP001530293">
    <property type="component" value="Unassembled WGS sequence"/>
</dbReference>
<comment type="caution">
    <text evidence="3">The sequence shown here is derived from an EMBL/GenBank/DDBJ whole genome shotgun (WGS) entry which is preliminary data.</text>
</comment>
<feature type="region of interest" description="Disordered" evidence="1">
    <location>
        <begin position="254"/>
        <end position="290"/>
    </location>
</feature>
<reference evidence="3 4" key="1">
    <citation type="submission" date="2024-10" db="EMBL/GenBank/DDBJ databases">
        <title>Updated reference genomes for cyclostephanoid diatoms.</title>
        <authorList>
            <person name="Roberts W.R."/>
            <person name="Alverson A.J."/>
        </authorList>
    </citation>
    <scope>NUCLEOTIDE SEQUENCE [LARGE SCALE GENOMIC DNA]</scope>
    <source>
        <strain evidence="3 4">AJA232-27</strain>
    </source>
</reference>
<keyword evidence="2" id="KW-0812">Transmembrane</keyword>
<proteinExistence type="predicted"/>
<evidence type="ECO:0000313" key="3">
    <source>
        <dbReference type="EMBL" id="KAL3757492.1"/>
    </source>
</evidence>
<evidence type="ECO:0000256" key="1">
    <source>
        <dbReference type="SAM" id="MobiDB-lite"/>
    </source>
</evidence>
<accession>A0ABD3M5P4</accession>
<feature type="transmembrane region" description="Helical" evidence="2">
    <location>
        <begin position="153"/>
        <end position="179"/>
    </location>
</feature>
<keyword evidence="4" id="KW-1185">Reference proteome</keyword>
<evidence type="ECO:0000256" key="2">
    <source>
        <dbReference type="SAM" id="Phobius"/>
    </source>
</evidence>
<sequence length="290" mass="30021">MESKTTTEELSIPTVDDHHSATIIHNASNHTMIVFQERAPTGIYSNIQVLQPGEAVIMTRQQSTASSSGASGAGIAGGIAGGIGNVANRVLTLGAPPLTKFHAIVGDESCLSSLVDESTQNLVKNAAIPAAFIVGCLVTAIAAGTLAGPSIALAPLVSGVVLNGVVVDTAAVAAGTVLATRAKAVTEMLNKDKPTEYAAKTKGMKPFKRGNKGRYLVVSGGLSDGAVTISEIGSKEKFEKKYTVSVWKRPLENCRSSNGGGSGRKKIWRIGNNNKNEPNKIVESAVVEEG</sequence>